<dbReference type="OrthoDB" id="6247875at2759"/>
<feature type="DNA-binding region" description="HMG box" evidence="3">
    <location>
        <begin position="80"/>
        <end position="149"/>
    </location>
</feature>
<proteinExistence type="predicted"/>
<feature type="region of interest" description="Disordered" evidence="4">
    <location>
        <begin position="610"/>
        <end position="631"/>
    </location>
</feature>
<sequence length="631" mass="68899">MYSTPTLDQPSLSDHTNTTTTSYSPSPSEMTTPSDSSNLPSPVDSALPTFFLDGYTPTAPPTVPTVKKPSHSRKRPAGHIPRPRNAFILFRSHHVAAQLIPGKVENDHRHISKIIGEIWNKLSPAERLIWEQKADIEKERHSRMYPGYRYKPTKLDGITKRRVKCRGAPALSAYSSTPGIGKANGAREIIGSLNVVEGGNLQFGNSEEPRLIDQEERRKDKARCARVAQLIQQGVVGKQLEEEAQRLGLDRDSAAGSTPQLRPSVHDPPGTRCQFHTNTDILRALEEESIPVFTDPFAPNNPRIPHPNNTPSSESGADGSTLQRYYSPTLAFISHTLSESENASPSTMASTPSQINGSLRGWPQRRASSLPLDPPSLAPLLPAEQARSTSQVRQQESASASPMPARLTSSPPLRRQYRLYHPYSHSKVAQRKQTGDLDSSSDFSSFNHVGYDSTASSPTERLQSPHVRRGLDLQSAASHSELANPTHHPNSTSPLYGTNPTHSGRLEEPIDLSAMYDEQNIAIGHEATLHSTYAINAGKGYSPVPAAPAPLGDVPISHQLSLTCKPVHDHLIGSDFDVEPVSGSNYYNWPSSYGSELNYAQGANYDSSTNVASYNETPDTYYPNSTGGSPY</sequence>
<evidence type="ECO:0000256" key="3">
    <source>
        <dbReference type="PROSITE-ProRule" id="PRU00267"/>
    </source>
</evidence>
<feature type="region of interest" description="Disordered" evidence="4">
    <location>
        <begin position="250"/>
        <end position="274"/>
    </location>
</feature>
<feature type="region of interest" description="Disordered" evidence="4">
    <location>
        <begin position="293"/>
        <end position="321"/>
    </location>
</feature>
<evidence type="ECO:0000259" key="5">
    <source>
        <dbReference type="PROSITE" id="PS50118"/>
    </source>
</evidence>
<feature type="domain" description="HMG box" evidence="5">
    <location>
        <begin position="80"/>
        <end position="149"/>
    </location>
</feature>
<feature type="compositionally biased region" description="Polar residues" evidence="4">
    <location>
        <begin position="479"/>
        <end position="502"/>
    </location>
</feature>
<name>A0A0B7FGM0_THACB</name>
<feature type="compositionally biased region" description="Low complexity" evidence="4">
    <location>
        <begin position="10"/>
        <end position="37"/>
    </location>
</feature>
<feature type="compositionally biased region" description="Polar residues" evidence="4">
    <location>
        <begin position="386"/>
        <end position="400"/>
    </location>
</feature>
<dbReference type="AlphaFoldDB" id="A0A0B7FGM0"/>
<dbReference type="STRING" id="1108050.A0A0B7FGM0"/>
<dbReference type="InterPro" id="IPR009071">
    <property type="entry name" value="HMG_box_dom"/>
</dbReference>
<dbReference type="Pfam" id="PF00505">
    <property type="entry name" value="HMG_box"/>
    <property type="match status" value="1"/>
</dbReference>
<keyword evidence="1 3" id="KW-0238">DNA-binding</keyword>
<dbReference type="PANTHER" id="PTHR45789:SF2">
    <property type="entry name" value="FI18025P1"/>
    <property type="match status" value="1"/>
</dbReference>
<feature type="region of interest" description="Disordered" evidence="4">
    <location>
        <begin position="1"/>
        <end position="45"/>
    </location>
</feature>
<feature type="region of interest" description="Disordered" evidence="4">
    <location>
        <begin position="479"/>
        <end position="506"/>
    </location>
</feature>
<feature type="region of interest" description="Disordered" evidence="4">
    <location>
        <begin position="338"/>
        <end position="414"/>
    </location>
</feature>
<dbReference type="SMART" id="SM00398">
    <property type="entry name" value="HMG"/>
    <property type="match status" value="1"/>
</dbReference>
<accession>A0A0B7FGM0</accession>
<dbReference type="CDD" id="cd01389">
    <property type="entry name" value="HMG-box_ROX1-like"/>
    <property type="match status" value="1"/>
</dbReference>
<keyword evidence="2 3" id="KW-0539">Nucleus</keyword>
<gene>
    <name evidence="6" type="ORF">RSOLAG1IB_08363</name>
</gene>
<dbReference type="GO" id="GO:0000978">
    <property type="term" value="F:RNA polymerase II cis-regulatory region sequence-specific DNA binding"/>
    <property type="evidence" value="ECO:0007669"/>
    <property type="project" value="TreeGrafter"/>
</dbReference>
<keyword evidence="7" id="KW-1185">Reference proteome</keyword>
<dbReference type="Gene3D" id="1.10.30.10">
    <property type="entry name" value="High mobility group box domain"/>
    <property type="match status" value="1"/>
</dbReference>
<organism evidence="6 7">
    <name type="scientific">Thanatephorus cucumeris (strain AG1-IB / isolate 7/3/14)</name>
    <name type="common">Lettuce bottom rot fungus</name>
    <name type="synonym">Rhizoctonia solani</name>
    <dbReference type="NCBI Taxonomy" id="1108050"/>
    <lineage>
        <taxon>Eukaryota</taxon>
        <taxon>Fungi</taxon>
        <taxon>Dikarya</taxon>
        <taxon>Basidiomycota</taxon>
        <taxon>Agaricomycotina</taxon>
        <taxon>Agaricomycetes</taxon>
        <taxon>Cantharellales</taxon>
        <taxon>Ceratobasidiaceae</taxon>
        <taxon>Rhizoctonia</taxon>
        <taxon>Rhizoctonia solani AG-1</taxon>
    </lineage>
</organism>
<evidence type="ECO:0000256" key="2">
    <source>
        <dbReference type="ARBA" id="ARBA00023242"/>
    </source>
</evidence>
<reference evidence="6 7" key="1">
    <citation type="submission" date="2014-11" db="EMBL/GenBank/DDBJ databases">
        <authorList>
            <person name="Wibberg Daniel"/>
        </authorList>
    </citation>
    <scope>NUCLEOTIDE SEQUENCE [LARGE SCALE GENOMIC DNA]</scope>
    <source>
        <strain evidence="6">Rhizoctonia solani AG1-IB 7/3/14</strain>
    </source>
</reference>
<dbReference type="InterPro" id="IPR051356">
    <property type="entry name" value="SOX/SOX-like_TF"/>
</dbReference>
<dbReference type="PANTHER" id="PTHR45789">
    <property type="entry name" value="FI18025P1"/>
    <property type="match status" value="1"/>
</dbReference>
<evidence type="ECO:0000256" key="4">
    <source>
        <dbReference type="SAM" id="MobiDB-lite"/>
    </source>
</evidence>
<feature type="region of interest" description="Disordered" evidence="4">
    <location>
        <begin position="58"/>
        <end position="81"/>
    </location>
</feature>
<dbReference type="EMBL" id="LN679127">
    <property type="protein sequence ID" value="CEL57131.1"/>
    <property type="molecule type" value="Genomic_DNA"/>
</dbReference>
<dbReference type="Proteomes" id="UP000059188">
    <property type="component" value="Unassembled WGS sequence"/>
</dbReference>
<feature type="compositionally biased region" description="Polar residues" evidence="4">
    <location>
        <begin position="307"/>
        <end position="321"/>
    </location>
</feature>
<evidence type="ECO:0000313" key="7">
    <source>
        <dbReference type="Proteomes" id="UP000059188"/>
    </source>
</evidence>
<feature type="compositionally biased region" description="Basic residues" evidence="4">
    <location>
        <begin position="68"/>
        <end position="77"/>
    </location>
</feature>
<dbReference type="GO" id="GO:0000981">
    <property type="term" value="F:DNA-binding transcription factor activity, RNA polymerase II-specific"/>
    <property type="evidence" value="ECO:0007669"/>
    <property type="project" value="TreeGrafter"/>
</dbReference>
<dbReference type="SUPFAM" id="SSF47095">
    <property type="entry name" value="HMG-box"/>
    <property type="match status" value="1"/>
</dbReference>
<dbReference type="PROSITE" id="PS50118">
    <property type="entry name" value="HMG_BOX_2"/>
    <property type="match status" value="1"/>
</dbReference>
<evidence type="ECO:0000256" key="1">
    <source>
        <dbReference type="ARBA" id="ARBA00023125"/>
    </source>
</evidence>
<feature type="compositionally biased region" description="Polar residues" evidence="4">
    <location>
        <begin position="338"/>
        <end position="357"/>
    </location>
</feature>
<dbReference type="InterPro" id="IPR036910">
    <property type="entry name" value="HMG_box_dom_sf"/>
</dbReference>
<dbReference type="GO" id="GO:0005634">
    <property type="term" value="C:nucleus"/>
    <property type="evidence" value="ECO:0007669"/>
    <property type="project" value="UniProtKB-UniRule"/>
</dbReference>
<protein>
    <submittedName>
        <fullName evidence="6">Repressor ROX1</fullName>
    </submittedName>
</protein>
<evidence type="ECO:0000313" key="6">
    <source>
        <dbReference type="EMBL" id="CEL57131.1"/>
    </source>
</evidence>